<evidence type="ECO:0000256" key="7">
    <source>
        <dbReference type="ARBA" id="ARBA00023136"/>
    </source>
</evidence>
<keyword evidence="3" id="KW-0328">Glycosyltransferase</keyword>
<gene>
    <name evidence="11" type="ordered locus">HacjB3_09635</name>
    <name evidence="12" type="ORF">C497_13041</name>
</gene>
<comment type="subcellular location">
    <subcellularLocation>
        <location evidence="1">Cell membrane</location>
        <topology evidence="1">Multi-pass membrane protein</topology>
    </subcellularLocation>
</comment>
<dbReference type="STRING" id="795797.HacjB3_09635"/>
<evidence type="ECO:0000259" key="9">
    <source>
        <dbReference type="Pfam" id="PF13231"/>
    </source>
</evidence>
<evidence type="ECO:0000256" key="1">
    <source>
        <dbReference type="ARBA" id="ARBA00004651"/>
    </source>
</evidence>
<feature type="domain" description="Glycosyltransferase RgtA/B/C/D-like" evidence="9">
    <location>
        <begin position="87"/>
        <end position="214"/>
    </location>
</feature>
<dbReference type="GO" id="GO:0016763">
    <property type="term" value="F:pentosyltransferase activity"/>
    <property type="evidence" value="ECO:0007669"/>
    <property type="project" value="TreeGrafter"/>
</dbReference>
<evidence type="ECO:0000256" key="4">
    <source>
        <dbReference type="ARBA" id="ARBA00022679"/>
    </source>
</evidence>
<evidence type="ECO:0000256" key="6">
    <source>
        <dbReference type="ARBA" id="ARBA00022989"/>
    </source>
</evidence>
<dbReference type="GeneID" id="9419737"/>
<feature type="transmembrane region" description="Helical" evidence="8">
    <location>
        <begin position="14"/>
        <end position="35"/>
    </location>
</feature>
<dbReference type="Proteomes" id="UP000000390">
    <property type="component" value="Chromosome"/>
</dbReference>
<dbReference type="GO" id="GO:0008610">
    <property type="term" value="P:lipid biosynthetic process"/>
    <property type="evidence" value="ECO:0007669"/>
    <property type="project" value="UniProtKB-ARBA"/>
</dbReference>
<evidence type="ECO:0000256" key="2">
    <source>
        <dbReference type="ARBA" id="ARBA00022475"/>
    </source>
</evidence>
<dbReference type="PATRIC" id="fig|795797.18.peg.1920"/>
<keyword evidence="5 8" id="KW-0812">Transmembrane</keyword>
<dbReference type="EMBL" id="CP002062">
    <property type="protein sequence ID" value="ADJ15310.1"/>
    <property type="molecule type" value="Genomic_DNA"/>
</dbReference>
<feature type="transmembrane region" description="Helical" evidence="8">
    <location>
        <begin position="341"/>
        <end position="362"/>
    </location>
</feature>
<dbReference type="InterPro" id="IPR057168">
    <property type="entry name" value="DUF7846"/>
</dbReference>
<feature type="domain" description="DUF7846" evidence="10">
    <location>
        <begin position="471"/>
        <end position="639"/>
    </location>
</feature>
<feature type="transmembrane region" description="Helical" evidence="8">
    <location>
        <begin position="199"/>
        <end position="218"/>
    </location>
</feature>
<dbReference type="AlphaFoldDB" id="D8J3K3"/>
<dbReference type="KEGG" id="hje:HacjB3_09635"/>
<dbReference type="PANTHER" id="PTHR33908:SF11">
    <property type="entry name" value="MEMBRANE PROTEIN"/>
    <property type="match status" value="1"/>
</dbReference>
<dbReference type="RefSeq" id="WP_008417214.1">
    <property type="nucleotide sequence ID" value="NC_014297.1"/>
</dbReference>
<dbReference type="GO" id="GO:0005886">
    <property type="term" value="C:plasma membrane"/>
    <property type="evidence" value="ECO:0007669"/>
    <property type="project" value="UniProtKB-SubCell"/>
</dbReference>
<evidence type="ECO:0000313" key="14">
    <source>
        <dbReference type="Proteomes" id="UP000011645"/>
    </source>
</evidence>
<dbReference type="eggNOG" id="arCOG04615">
    <property type="taxonomic scope" value="Archaea"/>
</dbReference>
<dbReference type="Pfam" id="PF13231">
    <property type="entry name" value="PMT_2"/>
    <property type="match status" value="1"/>
</dbReference>
<evidence type="ECO:0000256" key="5">
    <source>
        <dbReference type="ARBA" id="ARBA00022692"/>
    </source>
</evidence>
<feature type="transmembrane region" description="Helical" evidence="8">
    <location>
        <begin position="418"/>
        <end position="439"/>
    </location>
</feature>
<proteinExistence type="predicted"/>
<dbReference type="OrthoDB" id="157326at2157"/>
<accession>D8J3K3</accession>
<keyword evidence="6 8" id="KW-1133">Transmembrane helix</keyword>
<evidence type="ECO:0000313" key="11">
    <source>
        <dbReference type="EMBL" id="ADJ15310.1"/>
    </source>
</evidence>
<dbReference type="Pfam" id="PF25230">
    <property type="entry name" value="DUF7846"/>
    <property type="match status" value="1"/>
</dbReference>
<organism evidence="11 13">
    <name type="scientific">Halalkalicoccus jeotgali (strain DSM 18796 / CECT 7217 / JCM 14584 / KCTC 4019 / B3)</name>
    <dbReference type="NCBI Taxonomy" id="795797"/>
    <lineage>
        <taxon>Archaea</taxon>
        <taxon>Methanobacteriati</taxon>
        <taxon>Methanobacteriota</taxon>
        <taxon>Stenosarchaea group</taxon>
        <taxon>Halobacteria</taxon>
        <taxon>Halobacteriales</taxon>
        <taxon>Halococcaceae</taxon>
        <taxon>Halalkalicoccus</taxon>
    </lineage>
</organism>
<keyword evidence="4" id="KW-0808">Transferase</keyword>
<dbReference type="InterPro" id="IPR050297">
    <property type="entry name" value="LipidA_mod_glycosyltrf_83"/>
</dbReference>
<feature type="transmembrane region" description="Helical" evidence="8">
    <location>
        <begin position="382"/>
        <end position="406"/>
    </location>
</feature>
<sequence>MRSLPTDPPERRRIAALLVALVAGVAVFAIATRVFPYHSINHDEGVYLQQAAMLLEEQLRLFPGELSGAFRPWFFVEDGGTLYPKYSPVPAAMYAASMALFGEPRVTLAAVAAGNALCVYALGAMAFDRSVGVAAAAIFAAAPMALVTTSVFLPYAPTTLLNLLFAVCYLSGVRTGSRTSAALAGVAIGLAFFARPYTAVLFAAPFIAHALWSVVTTVRKHKGGPVPDPLVRNALTAGGGLAFVGLTLAYNASLTGSALVFPYAAFAPMDGPGFGRRRLLEHAVEYTPALAAEANGYVLWYLLTRWFTAGALGTACAVCGLALSIRRWYGSASVSTDRTPGLLLVGLFVSIPVGNLLFWGNYNVLATFEDPTDGLIAEFGPLYHFDLLAPLSIFAALAIVTGWRRFATRVRALSGPSVARAVLALALLVGLALAGIAAAPPVAEPIERNAAHTEKYETAYEPIEATDFDGALVFLPTPYGEWQNHPFQYLRNDPGLDGEVVYALDREPAEDFAVLDAYPDRDNYRYAYRGEWTPDPDDRVTPKLEALSVRSGEALAGETTVGVPANVDRATVRLEADGEVAEYGIEDPGEQVVVDWTLEPGAARLGAVDSPVGLGATEEVVLSITLVQPDGSTLTYRQETAVRGDGERVEAIAPPERTVCPLVTRCGSEGTYLPDTPDAHREGVAFETRIEPA</sequence>
<feature type="transmembrane region" description="Helical" evidence="8">
    <location>
        <begin position="106"/>
        <end position="127"/>
    </location>
</feature>
<name>D8J3K3_HALJB</name>
<dbReference type="Proteomes" id="UP000011645">
    <property type="component" value="Unassembled WGS sequence"/>
</dbReference>
<dbReference type="HOGENOM" id="CLU_018666_0_0_2"/>
<protein>
    <submittedName>
        <fullName evidence="11">Uncharacterized protein</fullName>
    </submittedName>
</protein>
<evidence type="ECO:0000259" key="10">
    <source>
        <dbReference type="Pfam" id="PF25230"/>
    </source>
</evidence>
<keyword evidence="7 8" id="KW-0472">Membrane</keyword>
<evidence type="ECO:0000256" key="8">
    <source>
        <dbReference type="SAM" id="Phobius"/>
    </source>
</evidence>
<feature type="transmembrane region" description="Helical" evidence="8">
    <location>
        <begin position="306"/>
        <end position="329"/>
    </location>
</feature>
<keyword evidence="14" id="KW-1185">Reference proteome</keyword>
<reference evidence="11 13" key="1">
    <citation type="journal article" date="2010" name="J. Bacteriol.">
        <title>Complete genome sequence of Halalkalicoccus jeotgali B3(T), an extremely halophilic archaeon.</title>
        <authorList>
            <person name="Roh S.W."/>
            <person name="Nam Y.D."/>
            <person name="Nam S.H."/>
            <person name="Choi S.H."/>
            <person name="Park H.S."/>
            <person name="Bae J.W."/>
        </authorList>
    </citation>
    <scope>NUCLEOTIDE SEQUENCE [LARGE SCALE GENOMIC DNA]</scope>
    <source>
        <strain evidence="11">B3</strain>
        <strain evidence="13">DSM 18796 / CECT 7217 / JCM 14584 / KCTC 4019 / B3</strain>
    </source>
</reference>
<keyword evidence="2" id="KW-1003">Cell membrane</keyword>
<dbReference type="InterPro" id="IPR038731">
    <property type="entry name" value="RgtA/B/C-like"/>
</dbReference>
<dbReference type="PANTHER" id="PTHR33908">
    <property type="entry name" value="MANNOSYLTRANSFERASE YKCB-RELATED"/>
    <property type="match status" value="1"/>
</dbReference>
<feature type="transmembrane region" description="Helical" evidence="8">
    <location>
        <begin position="133"/>
        <end position="153"/>
    </location>
</feature>
<reference evidence="12 14" key="2">
    <citation type="journal article" date="2014" name="PLoS Genet.">
        <title>Phylogenetically driven sequencing of extremely halophilic archaea reveals strategies for static and dynamic osmo-response.</title>
        <authorList>
            <person name="Becker E.A."/>
            <person name="Seitzer P.M."/>
            <person name="Tritt A."/>
            <person name="Larsen D."/>
            <person name="Krusor M."/>
            <person name="Yao A.I."/>
            <person name="Wu D."/>
            <person name="Madern D."/>
            <person name="Eisen J.A."/>
            <person name="Darling A.E."/>
            <person name="Facciotti M.T."/>
        </authorList>
    </citation>
    <scope>NUCLEOTIDE SEQUENCE [LARGE SCALE GENOMIC DNA]</scope>
    <source>
        <strain evidence="12">B3</strain>
        <strain evidence="14">DSM 18796 / CECT 7217 / JCM 14584 / KCTC 4019 / B3</strain>
    </source>
</reference>
<dbReference type="EMBL" id="AOHV01000033">
    <property type="protein sequence ID" value="ELY35477.1"/>
    <property type="molecule type" value="Genomic_DNA"/>
</dbReference>
<evidence type="ECO:0000313" key="12">
    <source>
        <dbReference type="EMBL" id="ELY35477.1"/>
    </source>
</evidence>
<evidence type="ECO:0000313" key="13">
    <source>
        <dbReference type="Proteomes" id="UP000000390"/>
    </source>
</evidence>
<evidence type="ECO:0000256" key="3">
    <source>
        <dbReference type="ARBA" id="ARBA00022676"/>
    </source>
</evidence>